<evidence type="ECO:0000313" key="10">
    <source>
        <dbReference type="Proteomes" id="UP000256645"/>
    </source>
</evidence>
<protein>
    <submittedName>
        <fullName evidence="9">Putative alpha-ketoglutarate-dependent sulfonate dioxygenase-2</fullName>
    </submittedName>
</protein>
<sequence>MAPSATDTETPMATKTSKFLKSTGSLDGFKHDDLTPIIGTEFPELNIVDDLLNSPDADILIRDLAIKISERGVVFFRAQDNLTNELQKRLIHRLGQLTTRPETHGLHIHPVLNDSREFGGVDAEVSAISSAQRSTLYKGTAYDQSAAVWHSDISFEVAPADYSSLRLTQLPKTGGDTLWASGCEMFDRISKPYQKFLESLYATHAGVSFHAMAASKKFEFYTKDRGSPLNFGTALSATHPVIRTNPVTGWKSVFLLGTFPADIHGLTRNESEKLFNWFHELLTYGHDLQCRFHWKNPNDIAIWDNRSNFHTATNDYQGLGDRYGNRVVGVGEKPFFDPESKSRREDLGTMDLMSPAHR</sequence>
<evidence type="ECO:0000256" key="2">
    <source>
        <dbReference type="ARBA" id="ARBA00005896"/>
    </source>
</evidence>
<dbReference type="InterPro" id="IPR042098">
    <property type="entry name" value="TauD-like_sf"/>
</dbReference>
<evidence type="ECO:0000256" key="5">
    <source>
        <dbReference type="ARBA" id="ARBA00023002"/>
    </source>
</evidence>
<proteinExistence type="inferred from homology"/>
<gene>
    <name evidence="9" type="ORF">BP6252_08205</name>
</gene>
<keyword evidence="6" id="KW-0408">Iron</keyword>
<dbReference type="Proteomes" id="UP000256645">
    <property type="component" value="Unassembled WGS sequence"/>
</dbReference>
<dbReference type="GO" id="GO:0016706">
    <property type="term" value="F:2-oxoglutarate-dependent dioxygenase activity"/>
    <property type="evidence" value="ECO:0007669"/>
    <property type="project" value="TreeGrafter"/>
</dbReference>
<dbReference type="GO" id="GO:0005737">
    <property type="term" value="C:cytoplasm"/>
    <property type="evidence" value="ECO:0007669"/>
    <property type="project" value="TreeGrafter"/>
</dbReference>
<keyword evidence="3" id="KW-0479">Metal-binding</keyword>
<feature type="domain" description="TauD/TfdA-like" evidence="8">
    <location>
        <begin position="32"/>
        <end position="326"/>
    </location>
</feature>
<dbReference type="Pfam" id="PF02668">
    <property type="entry name" value="TauD"/>
    <property type="match status" value="1"/>
</dbReference>
<dbReference type="STRING" id="1849047.A0A3D8RC73"/>
<keyword evidence="10" id="KW-1185">Reference proteome</keyword>
<dbReference type="OrthoDB" id="10257314at2759"/>
<dbReference type="EMBL" id="PDLM01000008">
    <property type="protein sequence ID" value="RDW71642.1"/>
    <property type="molecule type" value="Genomic_DNA"/>
</dbReference>
<dbReference type="SUPFAM" id="SSF51197">
    <property type="entry name" value="Clavaminate synthase-like"/>
    <property type="match status" value="1"/>
</dbReference>
<evidence type="ECO:0000256" key="4">
    <source>
        <dbReference type="ARBA" id="ARBA00022964"/>
    </source>
</evidence>
<evidence type="ECO:0000256" key="1">
    <source>
        <dbReference type="ARBA" id="ARBA00001954"/>
    </source>
</evidence>
<dbReference type="InterPro" id="IPR051323">
    <property type="entry name" value="AtsK-like"/>
</dbReference>
<evidence type="ECO:0000256" key="3">
    <source>
        <dbReference type="ARBA" id="ARBA00022723"/>
    </source>
</evidence>
<dbReference type="PANTHER" id="PTHR30468:SF10">
    <property type="entry name" value="TAUD_TFDA-LIKE DOMAIN-CONTAINING PROTEIN"/>
    <property type="match status" value="1"/>
</dbReference>
<accession>A0A3D8RC73</accession>
<dbReference type="PANTHER" id="PTHR30468">
    <property type="entry name" value="ALPHA-KETOGLUTARATE-DEPENDENT SULFONATE DIOXYGENASE"/>
    <property type="match status" value="1"/>
</dbReference>
<comment type="caution">
    <text evidence="9">The sequence shown here is derived from an EMBL/GenBank/DDBJ whole genome shotgun (WGS) entry which is preliminary data.</text>
</comment>
<evidence type="ECO:0000313" key="9">
    <source>
        <dbReference type="EMBL" id="RDW71642.1"/>
    </source>
</evidence>
<feature type="compositionally biased region" description="Basic and acidic residues" evidence="7">
    <location>
        <begin position="334"/>
        <end position="347"/>
    </location>
</feature>
<dbReference type="InterPro" id="IPR003819">
    <property type="entry name" value="TauD/TfdA-like"/>
</dbReference>
<reference evidence="9 10" key="1">
    <citation type="journal article" date="2018" name="IMA Fungus">
        <title>IMA Genome-F 9: Draft genome sequence of Annulohypoxylon stygium, Aspergillus mulundensis, Berkeleyomyces basicola (syn. Thielaviopsis basicola), Ceratocystis smalleyi, two Cercospora beticola strains, Coleophoma cylindrospora, Fusarium fracticaudum, Phialophora cf. hyalina, and Morchella septimelata.</title>
        <authorList>
            <person name="Wingfield B.D."/>
            <person name="Bills G.F."/>
            <person name="Dong Y."/>
            <person name="Huang W."/>
            <person name="Nel W.J."/>
            <person name="Swalarsk-Parry B.S."/>
            <person name="Vaghefi N."/>
            <person name="Wilken P.M."/>
            <person name="An Z."/>
            <person name="de Beer Z.W."/>
            <person name="De Vos L."/>
            <person name="Chen L."/>
            <person name="Duong T.A."/>
            <person name="Gao Y."/>
            <person name="Hammerbacher A."/>
            <person name="Kikkert J.R."/>
            <person name="Li Y."/>
            <person name="Li H."/>
            <person name="Li K."/>
            <person name="Li Q."/>
            <person name="Liu X."/>
            <person name="Ma X."/>
            <person name="Naidoo K."/>
            <person name="Pethybridge S.J."/>
            <person name="Sun J."/>
            <person name="Steenkamp E.T."/>
            <person name="van der Nest M.A."/>
            <person name="van Wyk S."/>
            <person name="Wingfield M.J."/>
            <person name="Xiong C."/>
            <person name="Yue Q."/>
            <person name="Zhang X."/>
        </authorList>
    </citation>
    <scope>NUCLEOTIDE SEQUENCE [LARGE SCALE GENOMIC DNA]</scope>
    <source>
        <strain evidence="9 10">BP6252</strain>
    </source>
</reference>
<dbReference type="AlphaFoldDB" id="A0A3D8RC73"/>
<comment type="similarity">
    <text evidence="2">Belongs to the TfdA dioxygenase family.</text>
</comment>
<dbReference type="Gene3D" id="3.60.130.10">
    <property type="entry name" value="Clavaminate synthase-like"/>
    <property type="match status" value="1"/>
</dbReference>
<organism evidence="9 10">
    <name type="scientific">Coleophoma cylindrospora</name>
    <dbReference type="NCBI Taxonomy" id="1849047"/>
    <lineage>
        <taxon>Eukaryota</taxon>
        <taxon>Fungi</taxon>
        <taxon>Dikarya</taxon>
        <taxon>Ascomycota</taxon>
        <taxon>Pezizomycotina</taxon>
        <taxon>Leotiomycetes</taxon>
        <taxon>Helotiales</taxon>
        <taxon>Dermateaceae</taxon>
        <taxon>Coleophoma</taxon>
    </lineage>
</organism>
<name>A0A3D8RC73_9HELO</name>
<keyword evidence="4 9" id="KW-0223">Dioxygenase</keyword>
<evidence type="ECO:0000256" key="7">
    <source>
        <dbReference type="SAM" id="MobiDB-lite"/>
    </source>
</evidence>
<keyword evidence="5" id="KW-0560">Oxidoreductase</keyword>
<dbReference type="GO" id="GO:0046872">
    <property type="term" value="F:metal ion binding"/>
    <property type="evidence" value="ECO:0007669"/>
    <property type="project" value="UniProtKB-KW"/>
</dbReference>
<evidence type="ECO:0000259" key="8">
    <source>
        <dbReference type="Pfam" id="PF02668"/>
    </source>
</evidence>
<feature type="region of interest" description="Disordered" evidence="7">
    <location>
        <begin position="334"/>
        <end position="358"/>
    </location>
</feature>
<evidence type="ECO:0000256" key="6">
    <source>
        <dbReference type="ARBA" id="ARBA00023004"/>
    </source>
</evidence>
<comment type="cofactor">
    <cofactor evidence="1">
        <name>Fe(2+)</name>
        <dbReference type="ChEBI" id="CHEBI:29033"/>
    </cofactor>
</comment>